<dbReference type="Proteomes" id="UP000269945">
    <property type="component" value="Unassembled WGS sequence"/>
</dbReference>
<feature type="non-terminal residue" evidence="1">
    <location>
        <position position="1"/>
    </location>
</feature>
<organism evidence="1 2">
    <name type="scientific">Gulo gulo</name>
    <name type="common">Wolverine</name>
    <name type="synonym">Gluton</name>
    <dbReference type="NCBI Taxonomy" id="48420"/>
    <lineage>
        <taxon>Eukaryota</taxon>
        <taxon>Metazoa</taxon>
        <taxon>Chordata</taxon>
        <taxon>Craniata</taxon>
        <taxon>Vertebrata</taxon>
        <taxon>Euteleostomi</taxon>
        <taxon>Mammalia</taxon>
        <taxon>Eutheria</taxon>
        <taxon>Laurasiatheria</taxon>
        <taxon>Carnivora</taxon>
        <taxon>Caniformia</taxon>
        <taxon>Musteloidea</taxon>
        <taxon>Mustelidae</taxon>
        <taxon>Guloninae</taxon>
        <taxon>Gulo</taxon>
    </lineage>
</organism>
<dbReference type="EMBL" id="CYRY02046913">
    <property type="protein sequence ID" value="VCX42743.1"/>
    <property type="molecule type" value="Genomic_DNA"/>
</dbReference>
<comment type="caution">
    <text evidence="1">The sequence shown here is derived from an EMBL/GenBank/DDBJ whole genome shotgun (WGS) entry which is preliminary data.</text>
</comment>
<dbReference type="AlphaFoldDB" id="A0A9X9MD72"/>
<accession>A0A9X9MD72</accession>
<name>A0A9X9MD72_GULGU</name>
<gene>
    <name evidence="1" type="ORF">BN2614_LOCUS4</name>
</gene>
<protein>
    <submittedName>
        <fullName evidence="1">Uncharacterized protein</fullName>
    </submittedName>
</protein>
<evidence type="ECO:0000313" key="2">
    <source>
        <dbReference type="Proteomes" id="UP000269945"/>
    </source>
</evidence>
<sequence>GGALWTSCLPHHSPLLLVGEDTVVADTGVCQSLEIVFAPAEHWGPEPLVRHHFLI</sequence>
<reference evidence="1 2" key="1">
    <citation type="submission" date="2018-10" db="EMBL/GenBank/DDBJ databases">
        <authorList>
            <person name="Ekblom R."/>
            <person name="Jareborg N."/>
        </authorList>
    </citation>
    <scope>NUCLEOTIDE SEQUENCE [LARGE SCALE GENOMIC DNA]</scope>
    <source>
        <tissue evidence="1">Muscle</tissue>
    </source>
</reference>
<keyword evidence="2" id="KW-1185">Reference proteome</keyword>
<proteinExistence type="predicted"/>
<evidence type="ECO:0000313" key="1">
    <source>
        <dbReference type="EMBL" id="VCX42743.1"/>
    </source>
</evidence>